<comment type="caution">
    <text evidence="3">The sequence shown here is derived from an EMBL/GenBank/DDBJ whole genome shotgun (WGS) entry which is preliminary data.</text>
</comment>
<name>A0A2R5FWA1_NOSCO</name>
<feature type="transmembrane region" description="Helical" evidence="2">
    <location>
        <begin position="201"/>
        <end position="224"/>
    </location>
</feature>
<sequence>MSILDSLPDEPEEDPSPKPPTLNNHWLDKEQQLMPPQLKADAPLRMVETAFLASAASLIWFINFYFPLGPVLRIFFPVPIALVYLRWGRRAAWMAALTSGLLLTVLMGPARSLLFVMPYGFMGVLLGATWYRRRIPWITSITLGTLLGTLGVFFRLWLLSVLSGEDLWIYVITQVTEFIEWVFFNLSLLTSPSVFLIQVGAIALILLNNFIYLFIVHLAAWLLFDRLGNPIPPPPRWVQVLMDYEG</sequence>
<dbReference type="Proteomes" id="UP000245124">
    <property type="component" value="Unassembled WGS sequence"/>
</dbReference>
<dbReference type="PANTHER" id="PTHR37185">
    <property type="entry name" value="MEMBRANE PROTEIN"/>
    <property type="match status" value="1"/>
</dbReference>
<accession>A0A2R5FWA1</accession>
<feature type="transmembrane region" description="Helical" evidence="2">
    <location>
        <begin position="143"/>
        <end position="162"/>
    </location>
</feature>
<organism evidence="3 4">
    <name type="scientific">Nostoc commune NIES-4072</name>
    <dbReference type="NCBI Taxonomy" id="2005467"/>
    <lineage>
        <taxon>Bacteria</taxon>
        <taxon>Bacillati</taxon>
        <taxon>Cyanobacteriota</taxon>
        <taxon>Cyanophyceae</taxon>
        <taxon>Nostocales</taxon>
        <taxon>Nostocaceae</taxon>
        <taxon>Nostoc</taxon>
    </lineage>
</organism>
<proteinExistence type="predicted"/>
<keyword evidence="2" id="KW-1133">Transmembrane helix</keyword>
<feature type="region of interest" description="Disordered" evidence="1">
    <location>
        <begin position="1"/>
        <end position="25"/>
    </location>
</feature>
<protein>
    <recommendedName>
        <fullName evidence="5">DUF2232 domain-containing protein</fullName>
    </recommendedName>
</protein>
<dbReference type="Pfam" id="PF09991">
    <property type="entry name" value="DUF2232"/>
    <property type="match status" value="1"/>
</dbReference>
<evidence type="ECO:0000313" key="3">
    <source>
        <dbReference type="EMBL" id="GBG22339.1"/>
    </source>
</evidence>
<evidence type="ECO:0008006" key="5">
    <source>
        <dbReference type="Google" id="ProtNLM"/>
    </source>
</evidence>
<evidence type="ECO:0000256" key="2">
    <source>
        <dbReference type="SAM" id="Phobius"/>
    </source>
</evidence>
<feature type="transmembrane region" description="Helical" evidence="2">
    <location>
        <begin position="42"/>
        <end position="62"/>
    </location>
</feature>
<gene>
    <name evidence="3" type="ORF">NIES4072_60470</name>
</gene>
<dbReference type="EMBL" id="BDUD01000001">
    <property type="protein sequence ID" value="GBG22339.1"/>
    <property type="molecule type" value="Genomic_DNA"/>
</dbReference>
<feature type="transmembrane region" description="Helical" evidence="2">
    <location>
        <begin position="92"/>
        <end position="108"/>
    </location>
</feature>
<evidence type="ECO:0000313" key="4">
    <source>
        <dbReference type="Proteomes" id="UP000245124"/>
    </source>
</evidence>
<dbReference type="AlphaFoldDB" id="A0A2R5FWA1"/>
<evidence type="ECO:0000256" key="1">
    <source>
        <dbReference type="SAM" id="MobiDB-lite"/>
    </source>
</evidence>
<dbReference type="PANTHER" id="PTHR37185:SF3">
    <property type="entry name" value="MEMBRANE PROTEIN"/>
    <property type="match status" value="1"/>
</dbReference>
<reference evidence="3 4" key="1">
    <citation type="submission" date="2017-06" db="EMBL/GenBank/DDBJ databases">
        <title>Genome sequencing of cyanobaciteial culture collection at National Institute for Environmental Studies (NIES).</title>
        <authorList>
            <person name="Hirose Y."/>
            <person name="Shimura Y."/>
            <person name="Fujisawa T."/>
            <person name="Nakamura Y."/>
            <person name="Kawachi M."/>
        </authorList>
    </citation>
    <scope>NUCLEOTIDE SEQUENCE [LARGE SCALE GENOMIC DNA]</scope>
    <source>
        <strain evidence="3 4">NIES-4072</strain>
    </source>
</reference>
<keyword evidence="2" id="KW-0812">Transmembrane</keyword>
<dbReference type="OrthoDB" id="508722at2"/>
<keyword evidence="4" id="KW-1185">Reference proteome</keyword>
<dbReference type="InterPro" id="IPR018710">
    <property type="entry name" value="DUF2232"/>
</dbReference>
<feature type="transmembrane region" description="Helical" evidence="2">
    <location>
        <begin position="168"/>
        <end position="189"/>
    </location>
</feature>
<keyword evidence="2" id="KW-0472">Membrane</keyword>
<dbReference type="RefSeq" id="WP_109012091.1">
    <property type="nucleotide sequence ID" value="NZ_BDUD01000001.1"/>
</dbReference>